<organism evidence="2 3">
    <name type="scientific">Zostera marina</name>
    <name type="common">Eelgrass</name>
    <dbReference type="NCBI Taxonomy" id="29655"/>
    <lineage>
        <taxon>Eukaryota</taxon>
        <taxon>Viridiplantae</taxon>
        <taxon>Streptophyta</taxon>
        <taxon>Embryophyta</taxon>
        <taxon>Tracheophyta</taxon>
        <taxon>Spermatophyta</taxon>
        <taxon>Magnoliopsida</taxon>
        <taxon>Liliopsida</taxon>
        <taxon>Zosteraceae</taxon>
        <taxon>Zostera</taxon>
    </lineage>
</organism>
<keyword evidence="3" id="KW-1185">Reference proteome</keyword>
<evidence type="ECO:0000313" key="2">
    <source>
        <dbReference type="EMBL" id="KMZ68677.1"/>
    </source>
</evidence>
<feature type="compositionally biased region" description="Polar residues" evidence="1">
    <location>
        <begin position="32"/>
        <end position="42"/>
    </location>
</feature>
<comment type="caution">
    <text evidence="2">The sequence shown here is derived from an EMBL/GenBank/DDBJ whole genome shotgun (WGS) entry which is preliminary data.</text>
</comment>
<name>A0A0K9PKD0_ZOSMR</name>
<dbReference type="AlphaFoldDB" id="A0A0K9PKD0"/>
<proteinExistence type="predicted"/>
<dbReference type="EMBL" id="LFYR01000817">
    <property type="protein sequence ID" value="KMZ68677.1"/>
    <property type="molecule type" value="Genomic_DNA"/>
</dbReference>
<gene>
    <name evidence="2" type="ORF">ZOSMA_231G00230</name>
</gene>
<protein>
    <submittedName>
        <fullName evidence="2">Uncharacterized protein</fullName>
    </submittedName>
</protein>
<dbReference type="Proteomes" id="UP000036987">
    <property type="component" value="Unassembled WGS sequence"/>
</dbReference>
<evidence type="ECO:0000256" key="1">
    <source>
        <dbReference type="SAM" id="MobiDB-lite"/>
    </source>
</evidence>
<feature type="region of interest" description="Disordered" evidence="1">
    <location>
        <begin position="15"/>
        <end position="42"/>
    </location>
</feature>
<sequence length="42" mass="4959">MISLINGKLEIIHLPQKNKQRKGKENIHPENIRQSCKTNHLR</sequence>
<reference evidence="3" key="1">
    <citation type="journal article" date="2016" name="Nature">
        <title>The genome of the seagrass Zostera marina reveals angiosperm adaptation to the sea.</title>
        <authorList>
            <person name="Olsen J.L."/>
            <person name="Rouze P."/>
            <person name="Verhelst B."/>
            <person name="Lin Y.-C."/>
            <person name="Bayer T."/>
            <person name="Collen J."/>
            <person name="Dattolo E."/>
            <person name="De Paoli E."/>
            <person name="Dittami S."/>
            <person name="Maumus F."/>
            <person name="Michel G."/>
            <person name="Kersting A."/>
            <person name="Lauritano C."/>
            <person name="Lohaus R."/>
            <person name="Toepel M."/>
            <person name="Tonon T."/>
            <person name="Vanneste K."/>
            <person name="Amirebrahimi M."/>
            <person name="Brakel J."/>
            <person name="Bostroem C."/>
            <person name="Chovatia M."/>
            <person name="Grimwood J."/>
            <person name="Jenkins J.W."/>
            <person name="Jueterbock A."/>
            <person name="Mraz A."/>
            <person name="Stam W.T."/>
            <person name="Tice H."/>
            <person name="Bornberg-Bauer E."/>
            <person name="Green P.J."/>
            <person name="Pearson G.A."/>
            <person name="Procaccini G."/>
            <person name="Duarte C.M."/>
            <person name="Schmutz J."/>
            <person name="Reusch T.B.H."/>
            <person name="Van de Peer Y."/>
        </authorList>
    </citation>
    <scope>NUCLEOTIDE SEQUENCE [LARGE SCALE GENOMIC DNA]</scope>
    <source>
        <strain evidence="3">cv. Finnish</strain>
    </source>
</reference>
<evidence type="ECO:0000313" key="3">
    <source>
        <dbReference type="Proteomes" id="UP000036987"/>
    </source>
</evidence>
<accession>A0A0K9PKD0</accession>